<keyword evidence="2" id="KW-1185">Reference proteome</keyword>
<name>A0A1G6SYE0_9PSEU</name>
<dbReference type="PANTHER" id="PTHR47505:SF1">
    <property type="entry name" value="DNA UTILIZATION PROTEIN YHGH"/>
    <property type="match status" value="1"/>
</dbReference>
<accession>A0A1G6SYE0</accession>
<dbReference type="SUPFAM" id="SSF53271">
    <property type="entry name" value="PRTase-like"/>
    <property type="match status" value="1"/>
</dbReference>
<gene>
    <name evidence="1" type="ORF">SAMN05216174_108249</name>
</gene>
<dbReference type="InterPro" id="IPR029057">
    <property type="entry name" value="PRTase-like"/>
</dbReference>
<dbReference type="AlphaFoldDB" id="A0A1G6SYE0"/>
<dbReference type="Gene3D" id="3.40.50.2020">
    <property type="match status" value="1"/>
</dbReference>
<evidence type="ECO:0000313" key="2">
    <source>
        <dbReference type="Proteomes" id="UP000199501"/>
    </source>
</evidence>
<dbReference type="Proteomes" id="UP000199501">
    <property type="component" value="Unassembled WGS sequence"/>
</dbReference>
<dbReference type="InterPro" id="IPR051910">
    <property type="entry name" value="ComF/GntX_DNA_util-trans"/>
</dbReference>
<proteinExistence type="predicted"/>
<dbReference type="PANTHER" id="PTHR47505">
    <property type="entry name" value="DNA UTILIZATION PROTEIN YHGH"/>
    <property type="match status" value="1"/>
</dbReference>
<protein>
    <recommendedName>
        <fullName evidence="3">Phosphoribosyl transferase domain-containing protein</fullName>
    </recommendedName>
</protein>
<dbReference type="EMBL" id="FMZZ01000008">
    <property type="protein sequence ID" value="SDD21759.1"/>
    <property type="molecule type" value="Genomic_DNA"/>
</dbReference>
<sequence>MARVAVHAARHLAANGVPAAVAPALRLTRGARDSVGLSPAGRAANLARHLAVDPAGVPPPGTPVLVLDDVVTTGATAAACARALAAAGHPVLAVLACTAAA</sequence>
<organism evidence="1 2">
    <name type="scientific">Actinokineospora iranica</name>
    <dbReference type="NCBI Taxonomy" id="1271860"/>
    <lineage>
        <taxon>Bacteria</taxon>
        <taxon>Bacillati</taxon>
        <taxon>Actinomycetota</taxon>
        <taxon>Actinomycetes</taxon>
        <taxon>Pseudonocardiales</taxon>
        <taxon>Pseudonocardiaceae</taxon>
        <taxon>Actinokineospora</taxon>
    </lineage>
</organism>
<reference evidence="2" key="1">
    <citation type="submission" date="2016-10" db="EMBL/GenBank/DDBJ databases">
        <authorList>
            <person name="Varghese N."/>
            <person name="Submissions S."/>
        </authorList>
    </citation>
    <scope>NUCLEOTIDE SEQUENCE [LARGE SCALE GENOMIC DNA]</scope>
    <source>
        <strain evidence="2">IBRC-M 10403</strain>
    </source>
</reference>
<evidence type="ECO:0008006" key="3">
    <source>
        <dbReference type="Google" id="ProtNLM"/>
    </source>
</evidence>
<dbReference type="STRING" id="1271860.SAMN05216174_108249"/>
<evidence type="ECO:0000313" key="1">
    <source>
        <dbReference type="EMBL" id="SDD21759.1"/>
    </source>
</evidence>